<keyword evidence="9" id="KW-1185">Reference proteome</keyword>
<dbReference type="OrthoDB" id="204872at2157"/>
<dbReference type="Proteomes" id="UP000011513">
    <property type="component" value="Unassembled WGS sequence"/>
</dbReference>
<dbReference type="PATRIC" id="fig|1227487.5.peg.694"/>
<accession>M0DIH9</accession>
<dbReference type="EMBL" id="AOIV01000006">
    <property type="protein sequence ID" value="ELZ33979.1"/>
    <property type="molecule type" value="Genomic_DNA"/>
</dbReference>
<reference evidence="8 9" key="1">
    <citation type="journal article" date="2014" name="PLoS Genet.">
        <title>Phylogenetically driven sequencing of extremely halophilic archaea reveals strategies for static and dynamic osmo-response.</title>
        <authorList>
            <person name="Becker E.A."/>
            <person name="Seitzer P.M."/>
            <person name="Tritt A."/>
            <person name="Larsen D."/>
            <person name="Krusor M."/>
            <person name="Yao A.I."/>
            <person name="Wu D."/>
            <person name="Madern D."/>
            <person name="Eisen J.A."/>
            <person name="Darling A.E."/>
            <person name="Facciotti M.T."/>
        </authorList>
    </citation>
    <scope>NUCLEOTIDE SEQUENCE [LARGE SCALE GENOMIC DNA]</scope>
    <source>
        <strain evidence="8 9">JCM 14848</strain>
    </source>
</reference>
<feature type="transmembrane region" description="Helical" evidence="7">
    <location>
        <begin position="340"/>
        <end position="362"/>
    </location>
</feature>
<feature type="compositionally biased region" description="Acidic residues" evidence="6">
    <location>
        <begin position="268"/>
        <end position="280"/>
    </location>
</feature>
<dbReference type="InterPro" id="IPR017039">
    <property type="entry name" value="Virul_fac_BrkB"/>
</dbReference>
<evidence type="ECO:0000256" key="3">
    <source>
        <dbReference type="ARBA" id="ARBA00022692"/>
    </source>
</evidence>
<evidence type="ECO:0000256" key="2">
    <source>
        <dbReference type="ARBA" id="ARBA00022475"/>
    </source>
</evidence>
<dbReference type="eggNOG" id="arCOG04965">
    <property type="taxonomic scope" value="Archaea"/>
</dbReference>
<feature type="region of interest" description="Disordered" evidence="6">
    <location>
        <begin position="266"/>
        <end position="333"/>
    </location>
</feature>
<feature type="transmembrane region" description="Helical" evidence="7">
    <location>
        <begin position="134"/>
        <end position="157"/>
    </location>
</feature>
<feature type="compositionally biased region" description="Polar residues" evidence="6">
    <location>
        <begin position="297"/>
        <end position="306"/>
    </location>
</feature>
<dbReference type="AlphaFoldDB" id="M0DIH9"/>
<keyword evidence="3 7" id="KW-0812">Transmembrane</keyword>
<dbReference type="RefSeq" id="WP_008383961.1">
    <property type="nucleotide sequence ID" value="NZ_AOIV01000006.1"/>
</dbReference>
<feature type="compositionally biased region" description="Low complexity" evidence="6">
    <location>
        <begin position="318"/>
        <end position="333"/>
    </location>
</feature>
<evidence type="ECO:0000313" key="8">
    <source>
        <dbReference type="EMBL" id="ELZ33979.1"/>
    </source>
</evidence>
<name>M0DIH9_HALPD</name>
<dbReference type="PANTHER" id="PTHR30213:SF0">
    <property type="entry name" value="UPF0761 MEMBRANE PROTEIN YIHY"/>
    <property type="match status" value="1"/>
</dbReference>
<dbReference type="PANTHER" id="PTHR30213">
    <property type="entry name" value="INNER MEMBRANE PROTEIN YHJD"/>
    <property type="match status" value="1"/>
</dbReference>
<dbReference type="InParanoid" id="M0DIH9"/>
<evidence type="ECO:0000256" key="7">
    <source>
        <dbReference type="SAM" id="Phobius"/>
    </source>
</evidence>
<evidence type="ECO:0000256" key="4">
    <source>
        <dbReference type="ARBA" id="ARBA00022989"/>
    </source>
</evidence>
<evidence type="ECO:0000256" key="5">
    <source>
        <dbReference type="ARBA" id="ARBA00023136"/>
    </source>
</evidence>
<keyword evidence="4 7" id="KW-1133">Transmembrane helix</keyword>
<comment type="subcellular location">
    <subcellularLocation>
        <location evidence="1">Cell membrane</location>
        <topology evidence="1">Multi-pass membrane protein</topology>
    </subcellularLocation>
</comment>
<dbReference type="GO" id="GO:0005886">
    <property type="term" value="C:plasma membrane"/>
    <property type="evidence" value="ECO:0007669"/>
    <property type="project" value="UniProtKB-SubCell"/>
</dbReference>
<comment type="caution">
    <text evidence="8">The sequence shown here is derived from an EMBL/GenBank/DDBJ whole genome shotgun (WGS) entry which is preliminary data.</text>
</comment>
<feature type="transmembrane region" description="Helical" evidence="7">
    <location>
        <begin position="228"/>
        <end position="256"/>
    </location>
</feature>
<proteinExistence type="predicted"/>
<sequence length="364" mass="37892">MRFEGGETTAVVRTVVARVREQNLTFLAGSLAYNAFVSLIPLLLLVLLLVSTVGSEVFAATVADLTESYLTPGAQTEVHAAIDNAGGEVGLSVTGTLILLWGALKLFRGLDTAFAEVYDTTNDGNILKQLRDGLVAFLAIVLSVAALSLAGSAFAYFRLPLLHVLNPLFLLFGLSLAFLPMYYVFPDVEMTVREALPGAVVAAGGWALLEVGFQVYADAASQYEAYGVIGGILLLLTWLYFGGFVLLVGATVNAVIREREHERLSAAEEADDPFAADDESEKTVDTGGEDAPVGTKPRNTAIQTEPSRPPGSAESTPSGVSASSDASGDSSGGSLRNVGAAFLAGVVVGLVTVTAAAVRLAADS</sequence>
<dbReference type="NCBIfam" id="TIGR00765">
    <property type="entry name" value="yihY_not_rbn"/>
    <property type="match status" value="1"/>
</dbReference>
<dbReference type="Pfam" id="PF03631">
    <property type="entry name" value="Virul_fac_BrkB"/>
    <property type="match status" value="1"/>
</dbReference>
<protein>
    <submittedName>
        <fullName evidence="8">Ribonuclease BN</fullName>
    </submittedName>
</protein>
<evidence type="ECO:0000256" key="6">
    <source>
        <dbReference type="SAM" id="MobiDB-lite"/>
    </source>
</evidence>
<organism evidence="8 9">
    <name type="scientific">Halogeometricum pallidum JCM 14848</name>
    <dbReference type="NCBI Taxonomy" id="1227487"/>
    <lineage>
        <taxon>Archaea</taxon>
        <taxon>Methanobacteriati</taxon>
        <taxon>Methanobacteriota</taxon>
        <taxon>Stenosarchaea group</taxon>
        <taxon>Halobacteria</taxon>
        <taxon>Halobacteriales</taxon>
        <taxon>Haloferacaceae</taxon>
        <taxon>Halogeometricum</taxon>
    </lineage>
</organism>
<gene>
    <name evidence="8" type="ORF">C474_03430</name>
</gene>
<evidence type="ECO:0000256" key="1">
    <source>
        <dbReference type="ARBA" id="ARBA00004651"/>
    </source>
</evidence>
<feature type="transmembrane region" description="Helical" evidence="7">
    <location>
        <begin position="31"/>
        <end position="50"/>
    </location>
</feature>
<keyword evidence="2" id="KW-1003">Cell membrane</keyword>
<evidence type="ECO:0000313" key="9">
    <source>
        <dbReference type="Proteomes" id="UP000011513"/>
    </source>
</evidence>
<feature type="transmembrane region" description="Helical" evidence="7">
    <location>
        <begin position="163"/>
        <end position="184"/>
    </location>
</feature>
<keyword evidence="5 7" id="KW-0472">Membrane</keyword>
<feature type="transmembrane region" description="Helical" evidence="7">
    <location>
        <begin position="196"/>
        <end position="216"/>
    </location>
</feature>